<comment type="caution">
    <text evidence="20">The sequence shown here is derived from an EMBL/GenBank/DDBJ whole genome shotgun (WGS) entry which is preliminary data.</text>
</comment>
<dbReference type="GeneID" id="28727404"/>
<proteinExistence type="inferred from homology"/>
<keyword evidence="8 13" id="KW-0239">DNA-directed DNA polymerase</keyword>
<dbReference type="InterPro" id="IPR006172">
    <property type="entry name" value="DNA-dir_DNA_pol_B"/>
</dbReference>
<dbReference type="InterPro" id="IPR006133">
    <property type="entry name" value="DNA-dir_DNA_pol_B_exonuc"/>
</dbReference>
<dbReference type="EC" id="2.7.7.7" evidence="13"/>
<keyword evidence="5 13" id="KW-0479">Metal-binding</keyword>
<evidence type="ECO:0000256" key="8">
    <source>
        <dbReference type="ARBA" id="ARBA00022932"/>
    </source>
</evidence>
<evidence type="ECO:0000259" key="19">
    <source>
        <dbReference type="Pfam" id="PF24065"/>
    </source>
</evidence>
<keyword evidence="4 13" id="KW-0548">Nucleotidyltransferase</keyword>
<dbReference type="Pfam" id="PF24065">
    <property type="entry name" value="REV3_N"/>
    <property type="match status" value="1"/>
</dbReference>
<feature type="region of interest" description="Disordered" evidence="14">
    <location>
        <begin position="531"/>
        <end position="552"/>
    </location>
</feature>
<protein>
    <recommendedName>
        <fullName evidence="13">DNA polymerase</fullName>
        <ecNumber evidence="13">2.7.7.7</ecNumber>
    </recommendedName>
</protein>
<dbReference type="PRINTS" id="PR00106">
    <property type="entry name" value="DNAPOLB"/>
</dbReference>
<keyword evidence="13" id="KW-0539">Nucleus</keyword>
<dbReference type="GO" id="GO:0006260">
    <property type="term" value="P:DNA replication"/>
    <property type="evidence" value="ECO:0007669"/>
    <property type="project" value="UniProtKB-KW"/>
</dbReference>
<dbReference type="OrthoDB" id="2414538at2759"/>
<evidence type="ECO:0000256" key="1">
    <source>
        <dbReference type="ARBA" id="ARBA00001966"/>
    </source>
</evidence>
<dbReference type="Gene3D" id="3.30.420.10">
    <property type="entry name" value="Ribonuclease H-like superfamily/Ribonuclease H"/>
    <property type="match status" value="1"/>
</dbReference>
<dbReference type="RefSeq" id="XP_017992349.1">
    <property type="nucleotide sequence ID" value="XM_018135529.1"/>
</dbReference>
<comment type="catalytic activity">
    <reaction evidence="12 13">
        <text>DNA(n) + a 2'-deoxyribonucleoside 5'-triphosphate = DNA(n+1) + diphosphate</text>
        <dbReference type="Rhea" id="RHEA:22508"/>
        <dbReference type="Rhea" id="RHEA-COMP:17339"/>
        <dbReference type="Rhea" id="RHEA-COMP:17340"/>
        <dbReference type="ChEBI" id="CHEBI:33019"/>
        <dbReference type="ChEBI" id="CHEBI:61560"/>
        <dbReference type="ChEBI" id="CHEBI:173112"/>
        <dbReference type="EC" id="2.7.7.7"/>
    </reaction>
</comment>
<evidence type="ECO:0000256" key="11">
    <source>
        <dbReference type="ARBA" id="ARBA00023204"/>
    </source>
</evidence>
<keyword evidence="10 13" id="KW-0411">Iron-sulfur</keyword>
<dbReference type="FunFam" id="1.10.287.690:FF:000002">
    <property type="entry name" value="DNA polymerase zeta"/>
    <property type="match status" value="1"/>
</dbReference>
<dbReference type="GO" id="GO:0003677">
    <property type="term" value="F:DNA binding"/>
    <property type="evidence" value="ECO:0007669"/>
    <property type="project" value="UniProtKB-KW"/>
</dbReference>
<feature type="domain" description="C4-type zinc-finger of DNA polymerase delta" evidence="17">
    <location>
        <begin position="1275"/>
        <end position="1343"/>
    </location>
</feature>
<evidence type="ECO:0000313" key="21">
    <source>
        <dbReference type="Proteomes" id="UP000037751"/>
    </source>
</evidence>
<evidence type="ECO:0000259" key="16">
    <source>
        <dbReference type="Pfam" id="PF03104"/>
    </source>
</evidence>
<keyword evidence="13" id="KW-0863">Zinc-finger</keyword>
<evidence type="ECO:0000313" key="20">
    <source>
        <dbReference type="EMBL" id="KOS14717.1"/>
    </source>
</evidence>
<sequence length="1374" mass="154307">MSADVPLYLTHVEHTLEVPDVHDTFRSAFQGHGSQLPRVPVIHAFGVREDGVHCCVHVHNVFPYLYVEYNGELEPETVFAYITRLGKALNAAIATSLHQPSSAVQAIVAIHLCKGIPFYGYYETYRYYLKISYNDPQLRTRLATLLESAQVLKTAMQPYEAHVPYHLQWMMDYNLLGCEVMFCDNVVERTQARLSYSTYEGDMQARDIRNRREVHASPPAPSQDATQDPAQLLVPSLRALWAQDRARREQCGLDPTPSFPTDVHNVTANEMTWTASARYKAAWDARAQQDEAPQPKPAEAPALDQYILRTYDTVDLFHGQGWEAIASVEPSKSTKMWELGLATPSQPPAFSSLTPTSHSTAVPTWAETTCSMVPSSFPTESPWPAKPEASPTKDLSTTETKTIGPSGSFVYQPAAPTYQDLLRTWPACISPEAEENVCHYTHTSDRPAQAFYYAGTTKTPPSIGLDGLPPFRSTWSQSHSSLRTPAHICTWTYTPRPPSVANVRQWLDNEAMQRSQQSAAHQARFQAWRASLGSRPSHRPPMSSDEQKQPGEKKHMTVLGLYVLAHTRHDLHPDPVHDAIHAVVYTWMEEALETSSENAPNTYHSGVILVRETPVRLGLAMPITVVETELELLNTLTDLVRALDPDILAGYDISRTSWGYVVARAHHVYAYEVTAEWGRLRATASMRSKYTTAWMESRSSSVHVSGRYVLNIWRIMRSETALTMYSLEHVASHVLRERMPRYAPRTLASWLRSGRAHENVCALQYGARYAHTMLRLLAKTEVLTRTAEFARMYGVDFFSVLSRGSQFKVESVLLRITKPRSFVLPSPNRTQVAQQNAAECIPLILEPRSGLYTGPVVVLDFQSLYPSMMMAYNLCYSTCLGRTQTFKGAYKLGFTTVSPTPGMAQRLHHDVFIAANGLVFVQPHIRESVLSRMLREVLEARTMTKASMKLFPHAKAFQRRQHAQQLALKLLANVTYGYCGASASGRMPCVELADAIVQCGRETLERAMSMIESDPAWEAQVIYGDTDSLFVYLPGRSREEAFRIGHEMATRVTESNPPPVRLNFEKVYHPAMFVAKKRYAGYKYDTPTQTQPTLDVKGLEMIRRDGHVALQRMQEACLRILFETQDLSLVKRYCQRQWARLYAGEVSPLHLIISKEVRLGTYASQAAMPPGAVVAMRRMIYDPAAAPHAGERVPYLLHAGAPSARLADLACAPDGLAAAQEEGPSATPSLHIDYYVRRTILPALERLLNLVGVSAQRWLDEMPKHQRISLLTRPCPVCAQPTYEAMCPDCRQNPETSAYRVVSTVHTLETKQQAMHTTCYAACTAGVDPRPCMAIDCPTWYTRQRTDRAAAQQHETFRTMTSQFSTPTSDPWAW</sequence>
<dbReference type="Gene3D" id="1.10.132.60">
    <property type="entry name" value="DNA polymerase family B, C-terminal domain"/>
    <property type="match status" value="1"/>
</dbReference>
<evidence type="ECO:0000259" key="17">
    <source>
        <dbReference type="Pfam" id="PF14260"/>
    </source>
</evidence>
<dbReference type="SUPFAM" id="SSF56672">
    <property type="entry name" value="DNA/RNA polymerases"/>
    <property type="match status" value="1"/>
</dbReference>
<dbReference type="STRING" id="77020.A0A0M8MQD0"/>
<dbReference type="Pfam" id="PF14260">
    <property type="entry name" value="zf-C4pol"/>
    <property type="match status" value="1"/>
</dbReference>
<feature type="domain" description="DNA-directed DNA polymerase family B exonuclease" evidence="16">
    <location>
        <begin position="572"/>
        <end position="730"/>
    </location>
</feature>
<feature type="domain" description="DNA polymerase delta/zeta catalytic subunit N-terminal" evidence="18">
    <location>
        <begin position="60"/>
        <end position="138"/>
    </location>
</feature>
<keyword evidence="13" id="KW-0238">DNA-binding</keyword>
<keyword evidence="13" id="KW-0235">DNA replication</keyword>
<dbReference type="InterPro" id="IPR023211">
    <property type="entry name" value="DNA_pol_palm_dom_sf"/>
</dbReference>
<dbReference type="GO" id="GO:0008270">
    <property type="term" value="F:zinc ion binding"/>
    <property type="evidence" value="ECO:0007669"/>
    <property type="project" value="UniProtKB-KW"/>
</dbReference>
<name>A0A0M8MQD0_9BASI</name>
<evidence type="ECO:0000256" key="7">
    <source>
        <dbReference type="ARBA" id="ARBA00022833"/>
    </source>
</evidence>
<evidence type="ECO:0000259" key="15">
    <source>
        <dbReference type="Pfam" id="PF00136"/>
    </source>
</evidence>
<evidence type="ECO:0000256" key="9">
    <source>
        <dbReference type="ARBA" id="ARBA00023004"/>
    </source>
</evidence>
<reference evidence="20 21" key="1">
    <citation type="submission" date="2015-07" db="EMBL/GenBank/DDBJ databases">
        <title>Draft Genome Sequence of Malassezia furfur CBS1878 and Malassezia pachydermatis CBS1879.</title>
        <authorList>
            <person name="Triana S."/>
            <person name="Ohm R."/>
            <person name="Gonzalez A."/>
            <person name="DeCock H."/>
            <person name="Restrepo S."/>
            <person name="Celis A."/>
        </authorList>
    </citation>
    <scope>NUCLEOTIDE SEQUENCE [LARGE SCALE GENOMIC DNA]</scope>
    <source>
        <strain evidence="20 21">CBS 1879</strain>
    </source>
</reference>
<dbReference type="InterPro" id="IPR042087">
    <property type="entry name" value="DNA_pol_B_thumb"/>
</dbReference>
<evidence type="ECO:0000256" key="5">
    <source>
        <dbReference type="ARBA" id="ARBA00022723"/>
    </source>
</evidence>
<dbReference type="Gene3D" id="3.30.342.10">
    <property type="entry name" value="DNA Polymerase, chain B, domain 1"/>
    <property type="match status" value="1"/>
</dbReference>
<dbReference type="PANTHER" id="PTHR45812">
    <property type="entry name" value="DNA POLYMERASE ZETA CATALYTIC SUBUNIT"/>
    <property type="match status" value="1"/>
</dbReference>
<dbReference type="Pfam" id="PF03104">
    <property type="entry name" value="DNA_pol_B_exo1"/>
    <property type="match status" value="1"/>
</dbReference>
<feature type="domain" description="DNA-directed DNA polymerase family B multifunctional" evidence="15">
    <location>
        <begin position="797"/>
        <end position="1249"/>
    </location>
</feature>
<dbReference type="SMART" id="SM00486">
    <property type="entry name" value="POLBc"/>
    <property type="match status" value="1"/>
</dbReference>
<evidence type="ECO:0000256" key="12">
    <source>
        <dbReference type="ARBA" id="ARBA00049244"/>
    </source>
</evidence>
<dbReference type="InterPro" id="IPR036397">
    <property type="entry name" value="RNaseH_sf"/>
</dbReference>
<feature type="region of interest" description="Disordered" evidence="14">
    <location>
        <begin position="376"/>
        <end position="408"/>
    </location>
</feature>
<dbReference type="PROSITE" id="PS00116">
    <property type="entry name" value="DNA_POLYMERASE_B"/>
    <property type="match status" value="1"/>
</dbReference>
<evidence type="ECO:0000256" key="3">
    <source>
        <dbReference type="ARBA" id="ARBA00022679"/>
    </source>
</evidence>
<dbReference type="EMBL" id="LGAV01000003">
    <property type="protein sequence ID" value="KOS14717.1"/>
    <property type="molecule type" value="Genomic_DNA"/>
</dbReference>
<dbReference type="Gene3D" id="3.90.1600.10">
    <property type="entry name" value="Palm domain of DNA polymerase"/>
    <property type="match status" value="1"/>
</dbReference>
<dbReference type="InterPro" id="IPR006134">
    <property type="entry name" value="DNA-dir_DNA_pol_B_multi_dom"/>
</dbReference>
<dbReference type="InterPro" id="IPR025687">
    <property type="entry name" value="Znf-C4pol"/>
</dbReference>
<dbReference type="InterPro" id="IPR056435">
    <property type="entry name" value="DPOD/Z_N"/>
</dbReference>
<evidence type="ECO:0000256" key="13">
    <source>
        <dbReference type="RuleBase" id="RU000442"/>
    </source>
</evidence>
<dbReference type="GO" id="GO:0051539">
    <property type="term" value="F:4 iron, 4 sulfur cluster binding"/>
    <property type="evidence" value="ECO:0007669"/>
    <property type="project" value="UniProtKB-KW"/>
</dbReference>
<dbReference type="CDD" id="cd05778">
    <property type="entry name" value="DNA_polB_zeta_exo"/>
    <property type="match status" value="1"/>
</dbReference>
<dbReference type="GO" id="GO:0042276">
    <property type="term" value="P:error-prone translesion synthesis"/>
    <property type="evidence" value="ECO:0007669"/>
    <property type="project" value="TreeGrafter"/>
</dbReference>
<dbReference type="Pfam" id="PF24055">
    <property type="entry name" value="POL3_N"/>
    <property type="match status" value="1"/>
</dbReference>
<keyword evidence="9 13" id="KW-0408">Iron</keyword>
<keyword evidence="3 13" id="KW-0808">Transferase</keyword>
<keyword evidence="11" id="KW-0234">DNA repair</keyword>
<dbReference type="GO" id="GO:0000166">
    <property type="term" value="F:nucleotide binding"/>
    <property type="evidence" value="ECO:0007669"/>
    <property type="project" value="InterPro"/>
</dbReference>
<accession>A0A0M8MQD0</accession>
<keyword evidence="7 13" id="KW-0862">Zinc</keyword>
<dbReference type="InterPro" id="IPR030559">
    <property type="entry name" value="PolZ_Rev3"/>
</dbReference>
<organism evidence="20 21">
    <name type="scientific">Malassezia pachydermatis</name>
    <dbReference type="NCBI Taxonomy" id="77020"/>
    <lineage>
        <taxon>Eukaryota</taxon>
        <taxon>Fungi</taxon>
        <taxon>Dikarya</taxon>
        <taxon>Basidiomycota</taxon>
        <taxon>Ustilaginomycotina</taxon>
        <taxon>Malasseziomycetes</taxon>
        <taxon>Malasseziales</taxon>
        <taxon>Malasseziaceae</taxon>
        <taxon>Malassezia</taxon>
    </lineage>
</organism>
<dbReference type="InterPro" id="IPR017964">
    <property type="entry name" value="DNA-dir_DNA_pol_B_CS"/>
</dbReference>
<evidence type="ECO:0000256" key="4">
    <source>
        <dbReference type="ARBA" id="ARBA00022695"/>
    </source>
</evidence>
<dbReference type="VEuPathDB" id="FungiDB:Malapachy_1017"/>
<gene>
    <name evidence="20" type="ORF">Malapachy_1017</name>
</gene>
<dbReference type="GO" id="GO:0005634">
    <property type="term" value="C:nucleus"/>
    <property type="evidence" value="ECO:0007669"/>
    <property type="project" value="UniProtKB-SubCell"/>
</dbReference>
<dbReference type="InterPro" id="IPR012337">
    <property type="entry name" value="RNaseH-like_sf"/>
</dbReference>
<comment type="cofactor">
    <cofactor evidence="1 13">
        <name>[4Fe-4S] cluster</name>
        <dbReference type="ChEBI" id="CHEBI:49883"/>
    </cofactor>
</comment>
<dbReference type="GO" id="GO:0003887">
    <property type="term" value="F:DNA-directed DNA polymerase activity"/>
    <property type="evidence" value="ECO:0007669"/>
    <property type="project" value="UniProtKB-KW"/>
</dbReference>
<evidence type="ECO:0000256" key="6">
    <source>
        <dbReference type="ARBA" id="ARBA00022763"/>
    </source>
</evidence>
<evidence type="ECO:0000256" key="2">
    <source>
        <dbReference type="ARBA" id="ARBA00005755"/>
    </source>
</evidence>
<dbReference type="InterPro" id="IPR056447">
    <property type="entry name" value="REV3_N"/>
</dbReference>
<evidence type="ECO:0000256" key="10">
    <source>
        <dbReference type="ARBA" id="ARBA00023014"/>
    </source>
</evidence>
<dbReference type="Proteomes" id="UP000037751">
    <property type="component" value="Unassembled WGS sequence"/>
</dbReference>
<feature type="domain" description="DNA polymerase zeta catalytic subunit N-terminal" evidence="19">
    <location>
        <begin position="10"/>
        <end position="59"/>
    </location>
</feature>
<dbReference type="PANTHER" id="PTHR45812:SF1">
    <property type="entry name" value="DNA POLYMERASE ZETA CATALYTIC SUBUNIT"/>
    <property type="match status" value="1"/>
</dbReference>
<dbReference type="CDD" id="cd05534">
    <property type="entry name" value="POLBc_zeta"/>
    <property type="match status" value="1"/>
</dbReference>
<dbReference type="GO" id="GO:0016035">
    <property type="term" value="C:zeta DNA polymerase complex"/>
    <property type="evidence" value="ECO:0007669"/>
    <property type="project" value="InterPro"/>
</dbReference>
<evidence type="ECO:0000259" key="18">
    <source>
        <dbReference type="Pfam" id="PF24055"/>
    </source>
</evidence>
<dbReference type="Pfam" id="PF00136">
    <property type="entry name" value="DNA_pol_B"/>
    <property type="match status" value="1"/>
</dbReference>
<keyword evidence="6" id="KW-0227">DNA damage</keyword>
<dbReference type="InterPro" id="IPR043502">
    <property type="entry name" value="DNA/RNA_pol_sf"/>
</dbReference>
<keyword evidence="13" id="KW-0004">4Fe-4S</keyword>
<evidence type="ECO:0000256" key="14">
    <source>
        <dbReference type="SAM" id="MobiDB-lite"/>
    </source>
</evidence>
<dbReference type="SUPFAM" id="SSF53098">
    <property type="entry name" value="Ribonuclease H-like"/>
    <property type="match status" value="1"/>
</dbReference>
<comment type="subcellular location">
    <subcellularLocation>
        <location evidence="13">Nucleus</location>
    </subcellularLocation>
</comment>
<keyword evidence="21" id="KW-1185">Reference proteome</keyword>
<dbReference type="Gene3D" id="1.10.287.690">
    <property type="entry name" value="Helix hairpin bin"/>
    <property type="match status" value="1"/>
</dbReference>
<dbReference type="GO" id="GO:0000724">
    <property type="term" value="P:double-strand break repair via homologous recombination"/>
    <property type="evidence" value="ECO:0007669"/>
    <property type="project" value="TreeGrafter"/>
</dbReference>
<comment type="similarity">
    <text evidence="2 13">Belongs to the DNA polymerase type-B family.</text>
</comment>
<feature type="compositionally biased region" description="Polar residues" evidence="14">
    <location>
        <begin position="393"/>
        <end position="405"/>
    </location>
</feature>